<evidence type="ECO:0000256" key="1">
    <source>
        <dbReference type="SAM" id="MobiDB-lite"/>
    </source>
</evidence>
<reference evidence="2" key="1">
    <citation type="submission" date="2019-10" db="EMBL/GenBank/DDBJ databases">
        <authorList>
            <person name="Nor Muhammad N."/>
        </authorList>
    </citation>
    <scope>NUCLEOTIDE SEQUENCE</scope>
</reference>
<protein>
    <submittedName>
        <fullName evidence="2">Protein RecA (Recombinase A)</fullName>
    </submittedName>
</protein>
<sequence>MWTSKSDMFVPPAPIARASNATAITPSLSRPLATVEVREPPPPRPSRHPRRHAKEYGNISQISGRAHLIASAPLRSMIPSESDSSSEMESEKAKARKPKKAVKGGDCPPIDKDTKGAPKFLVTVLPGMNTRDSSTGS</sequence>
<feature type="region of interest" description="Disordered" evidence="1">
    <location>
        <begin position="77"/>
        <end position="118"/>
    </location>
</feature>
<dbReference type="AlphaFoldDB" id="A0A5K1JY93"/>
<proteinExistence type="predicted"/>
<feature type="region of interest" description="Disordered" evidence="1">
    <location>
        <begin position="1"/>
        <end position="64"/>
    </location>
</feature>
<evidence type="ECO:0000313" key="2">
    <source>
        <dbReference type="EMBL" id="VWO96257.1"/>
    </source>
</evidence>
<dbReference type="EMBL" id="LR725489">
    <property type="protein sequence ID" value="VWO96257.1"/>
    <property type="molecule type" value="Genomic_DNA"/>
</dbReference>
<feature type="compositionally biased region" description="Polar residues" evidence="1">
    <location>
        <begin position="19"/>
        <end position="28"/>
    </location>
</feature>
<name>A0A5K1JY93_9APHY</name>
<accession>A0A5K1JY93</accession>
<organism evidence="2">
    <name type="scientific">Ganoderma boninense</name>
    <dbReference type="NCBI Taxonomy" id="34458"/>
    <lineage>
        <taxon>Eukaryota</taxon>
        <taxon>Fungi</taxon>
        <taxon>Dikarya</taxon>
        <taxon>Basidiomycota</taxon>
        <taxon>Agaricomycotina</taxon>
        <taxon>Agaricomycetes</taxon>
        <taxon>Polyporales</taxon>
        <taxon>Polyporaceae</taxon>
        <taxon>Ganoderma</taxon>
    </lineage>
</organism>
<gene>
    <name evidence="2" type="primary">P0A452</name>
</gene>